<dbReference type="PANTHER" id="PTHR43861">
    <property type="entry name" value="TRANS-ACONITATE 2-METHYLTRANSFERASE-RELATED"/>
    <property type="match status" value="1"/>
</dbReference>
<dbReference type="Gene3D" id="3.40.50.150">
    <property type="entry name" value="Vaccinia Virus protein VP39"/>
    <property type="match status" value="1"/>
</dbReference>
<dbReference type="InterPro" id="IPR041698">
    <property type="entry name" value="Methyltransf_25"/>
</dbReference>
<evidence type="ECO:0000256" key="2">
    <source>
        <dbReference type="ARBA" id="ARBA00022679"/>
    </source>
</evidence>
<protein>
    <submittedName>
        <fullName evidence="4">Methyltransferase domain-containing protein</fullName>
    </submittedName>
</protein>
<dbReference type="CDD" id="cd02440">
    <property type="entry name" value="AdoMet_MTases"/>
    <property type="match status" value="1"/>
</dbReference>
<keyword evidence="1 4" id="KW-0489">Methyltransferase</keyword>
<dbReference type="GO" id="GO:0032259">
    <property type="term" value="P:methylation"/>
    <property type="evidence" value="ECO:0007669"/>
    <property type="project" value="UniProtKB-KW"/>
</dbReference>
<gene>
    <name evidence="4" type="ORF">SAMN05216251_112152</name>
</gene>
<name>A0A1I2I2L0_9ACTN</name>
<sequence length="256" mass="28213">MSDVTERAAPSDWAAWQRSWDRQQEWYMPDREERFRVMLDMVQAFTGTAPRVLDLACGTGSITDRLLRRFPDATSTGVDLDPALLTIAAGSFAGDARVTFVTADLKDPRWPEKLPHGSYDAVLTATALHWLHSDELRVLYGQIAGLVRDGGVFLNADHMPDPDTPRINAADSAQRHARMDRAKAEGVLGWTEWWQLAAADPALAEPTARRFEIYGEHADGDTPSAAWHADTLRAAGFGEARSVWSSPSDATVLGLK</sequence>
<dbReference type="AlphaFoldDB" id="A0A1I2I2L0"/>
<dbReference type="PANTHER" id="PTHR43861:SF1">
    <property type="entry name" value="TRANS-ACONITATE 2-METHYLTRANSFERASE"/>
    <property type="match status" value="1"/>
</dbReference>
<organism evidence="4 5">
    <name type="scientific">Actinacidiphila alni</name>
    <dbReference type="NCBI Taxonomy" id="380248"/>
    <lineage>
        <taxon>Bacteria</taxon>
        <taxon>Bacillati</taxon>
        <taxon>Actinomycetota</taxon>
        <taxon>Actinomycetes</taxon>
        <taxon>Kitasatosporales</taxon>
        <taxon>Streptomycetaceae</taxon>
        <taxon>Actinacidiphila</taxon>
    </lineage>
</organism>
<dbReference type="OrthoDB" id="3286690at2"/>
<dbReference type="Proteomes" id="UP000199323">
    <property type="component" value="Unassembled WGS sequence"/>
</dbReference>
<accession>A0A1I2I2L0</accession>
<dbReference type="Pfam" id="PF13649">
    <property type="entry name" value="Methyltransf_25"/>
    <property type="match status" value="1"/>
</dbReference>
<dbReference type="STRING" id="380248.SAMN05216251_112152"/>
<dbReference type="InterPro" id="IPR029063">
    <property type="entry name" value="SAM-dependent_MTases_sf"/>
</dbReference>
<evidence type="ECO:0000259" key="3">
    <source>
        <dbReference type="Pfam" id="PF13649"/>
    </source>
</evidence>
<dbReference type="EMBL" id="FONG01000012">
    <property type="protein sequence ID" value="SFF36649.1"/>
    <property type="molecule type" value="Genomic_DNA"/>
</dbReference>
<keyword evidence="5" id="KW-1185">Reference proteome</keyword>
<evidence type="ECO:0000256" key="1">
    <source>
        <dbReference type="ARBA" id="ARBA00022603"/>
    </source>
</evidence>
<dbReference type="GO" id="GO:0017000">
    <property type="term" value="P:antibiotic biosynthetic process"/>
    <property type="evidence" value="ECO:0007669"/>
    <property type="project" value="UniProtKB-ARBA"/>
</dbReference>
<reference evidence="4 5" key="1">
    <citation type="submission" date="2016-10" db="EMBL/GenBank/DDBJ databases">
        <authorList>
            <person name="de Groot N.N."/>
        </authorList>
    </citation>
    <scope>NUCLEOTIDE SEQUENCE [LARGE SCALE GENOMIC DNA]</scope>
    <source>
        <strain evidence="4 5">CGMCC 4.3510</strain>
    </source>
</reference>
<dbReference type="GO" id="GO:0008168">
    <property type="term" value="F:methyltransferase activity"/>
    <property type="evidence" value="ECO:0007669"/>
    <property type="project" value="UniProtKB-KW"/>
</dbReference>
<dbReference type="SUPFAM" id="SSF53335">
    <property type="entry name" value="S-adenosyl-L-methionine-dependent methyltransferases"/>
    <property type="match status" value="1"/>
</dbReference>
<evidence type="ECO:0000313" key="4">
    <source>
        <dbReference type="EMBL" id="SFF36649.1"/>
    </source>
</evidence>
<evidence type="ECO:0000313" key="5">
    <source>
        <dbReference type="Proteomes" id="UP000199323"/>
    </source>
</evidence>
<feature type="domain" description="Methyltransferase" evidence="3">
    <location>
        <begin position="52"/>
        <end position="151"/>
    </location>
</feature>
<proteinExistence type="predicted"/>
<dbReference type="RefSeq" id="WP_093715194.1">
    <property type="nucleotide sequence ID" value="NZ_FONG01000012.1"/>
</dbReference>
<keyword evidence="2 4" id="KW-0808">Transferase</keyword>